<dbReference type="KEGG" id="cel:CELE_F07G6.8"/>
<evidence type="ECO:0000313" key="2">
    <source>
        <dbReference type="Proteomes" id="UP000001940"/>
    </source>
</evidence>
<dbReference type="EMBL" id="BX284606">
    <property type="protein sequence ID" value="CCD66890.1"/>
    <property type="molecule type" value="Genomic_DNA"/>
</dbReference>
<dbReference type="PaxDb" id="6239-F07G6.8"/>
<evidence type="ECO:0000313" key="3">
    <source>
        <dbReference type="WormBase" id="F07G6.8"/>
    </source>
</evidence>
<dbReference type="STRING" id="6239.F07G6.8.1"/>
<keyword evidence="2" id="KW-1185">Reference proteome</keyword>
<dbReference type="Bgee" id="WBGene00017227">
    <property type="expression patterns" value="Expressed in anatomical system and 4 other cell types or tissues"/>
</dbReference>
<dbReference type="AlphaFoldDB" id="Q19170"/>
<reference evidence="1 2" key="1">
    <citation type="journal article" date="1998" name="Science">
        <title>Genome sequence of the nematode C. elegans: a platform for investigating biology.</title>
        <authorList>
            <consortium name="The C. elegans sequencing consortium"/>
            <person name="Sulson J.E."/>
            <person name="Waterston R."/>
        </authorList>
    </citation>
    <scope>NUCLEOTIDE SEQUENCE [LARGE SCALE GENOMIC DNA]</scope>
    <source>
        <strain evidence="1 2">Bristol N2</strain>
    </source>
</reference>
<dbReference type="SMR" id="Q19170"/>
<accession>Q19170</accession>
<dbReference type="WormBase" id="F07G6.8">
    <property type="protein sequence ID" value="CE07041"/>
    <property type="gene ID" value="WBGene00017227"/>
</dbReference>
<dbReference type="PIR" id="H89468">
    <property type="entry name" value="H89468"/>
</dbReference>
<organism evidence="1 2">
    <name type="scientific">Caenorhabditis elegans</name>
    <dbReference type="NCBI Taxonomy" id="6239"/>
    <lineage>
        <taxon>Eukaryota</taxon>
        <taxon>Metazoa</taxon>
        <taxon>Ecdysozoa</taxon>
        <taxon>Nematoda</taxon>
        <taxon>Chromadorea</taxon>
        <taxon>Rhabditida</taxon>
        <taxon>Rhabditina</taxon>
        <taxon>Rhabditomorpha</taxon>
        <taxon>Rhabditoidea</taxon>
        <taxon>Rhabditidae</taxon>
        <taxon>Peloderinae</taxon>
        <taxon>Caenorhabditis</taxon>
    </lineage>
</organism>
<dbReference type="AGR" id="WB:WBGene00017227"/>
<dbReference type="eggNOG" id="ENOG502TJ5R">
    <property type="taxonomic scope" value="Eukaryota"/>
</dbReference>
<dbReference type="FunCoup" id="Q19170">
    <property type="interactions" value="308"/>
</dbReference>
<dbReference type="Proteomes" id="UP000001940">
    <property type="component" value="Chromosome X"/>
</dbReference>
<evidence type="ECO:0000313" key="1">
    <source>
        <dbReference type="EMBL" id="CCD66890.1"/>
    </source>
</evidence>
<dbReference type="GeneID" id="184155"/>
<protein>
    <submittedName>
        <fullName evidence="1">Uncharacterized protein</fullName>
    </submittedName>
</protein>
<gene>
    <name evidence="1" type="ORF">CELE_F07G6.8</name>
    <name evidence="1 3" type="ORF">F07G6.8</name>
</gene>
<dbReference type="InParanoid" id="Q19170"/>
<dbReference type="CTD" id="184155"/>
<dbReference type="OMA" id="REMSSMN"/>
<dbReference type="HOGENOM" id="CLU_162885_0_0_1"/>
<dbReference type="UCSC" id="F07G6.8">
    <property type="organism name" value="c. elegans"/>
</dbReference>
<name>Q19170_CAEEL</name>
<proteinExistence type="predicted"/>
<dbReference type="RefSeq" id="NP_508316.1">
    <property type="nucleotide sequence ID" value="NM_075915.1"/>
</dbReference>
<sequence length="91" mass="9937">MIFEAPVKHFPAGTTTDELKKSGAPSPFDRYLRRETGAMEKALGPPEPKAFGLFSTLKSRFSASTKLLESKSSTVSQKMSEVATSPLKMKL</sequence>